<dbReference type="AlphaFoldDB" id="A0A183LZU1"/>
<organism evidence="1 2">
    <name type="scientific">Schistosoma margrebowiei</name>
    <dbReference type="NCBI Taxonomy" id="48269"/>
    <lineage>
        <taxon>Eukaryota</taxon>
        <taxon>Metazoa</taxon>
        <taxon>Spiralia</taxon>
        <taxon>Lophotrochozoa</taxon>
        <taxon>Platyhelminthes</taxon>
        <taxon>Trematoda</taxon>
        <taxon>Digenea</taxon>
        <taxon>Strigeidida</taxon>
        <taxon>Schistosomatoidea</taxon>
        <taxon>Schistosomatidae</taxon>
        <taxon>Schistosoma</taxon>
    </lineage>
</organism>
<protein>
    <submittedName>
        <fullName evidence="1">Uncharacterized protein</fullName>
    </submittedName>
</protein>
<keyword evidence="2" id="KW-1185">Reference proteome</keyword>
<evidence type="ECO:0000313" key="2">
    <source>
        <dbReference type="Proteomes" id="UP000277204"/>
    </source>
</evidence>
<sequence length="659" mass="75523">MIYLLPNMQNFYLLIRQNRKFLIVCTCLLTIIFLYIIISLWNPYPSVTSHRLTSVNYLTGKEISHQEKNENLLLNSASTLPFLIDELMRINHSVHDELIDLHQRRKELVDTNAVLQNQVERLRSILVEHSRQIIRLRATLDSYKQTLSDNTASSAVFYSKWPVVHLKLNNESIKYPVISSSNELCTIESCINWNRCRFIRFLKFCTDYYGSNNTMSFEQLLQSSPHFTERCDIENTACLKLTFGVEGAQKCIQESELTSETLPTCIVLFFNALELDQIYRKYNYSTSHLNFLLVAYSFPKNTFRRGFDFLLPINYDILCKYSKKICSISSPLRLLPGRRALLLSFNIGILSKSHLAENHSSLDNLVIEHLKKLDNDSHKKNESTSFISISIHKNTNELESCWSNKYREFLSRNSLSDTDWFPCEDSSSLELYLNNLQLLRKSTFGLIMTGATNSYLSLGLRIQLINCLANGAIPVFIGNNDIYSDEAINSELLSKVIVHVPKPRVEELPALLQSLPEAHIVEIRRQGQILFQRYFKNKSSQLTTLLLAVSRRLGFPQPPAPHWSSLPAYKEFHPPKHYPIHKENNFQVDLDDFLGPVGPQQSSISYQSNYTGPGGSARLASVSFYGGISEMVNPLWLFPSTPWEPPLPSDAAFVPCEFT</sequence>
<dbReference type="STRING" id="48269.A0A183LZU1"/>
<reference evidence="1 2" key="1">
    <citation type="submission" date="2018-11" db="EMBL/GenBank/DDBJ databases">
        <authorList>
            <consortium name="Pathogen Informatics"/>
        </authorList>
    </citation>
    <scope>NUCLEOTIDE SEQUENCE [LARGE SCALE GENOMIC DNA]</scope>
    <source>
        <strain evidence="1 2">Zambia</strain>
    </source>
</reference>
<proteinExistence type="predicted"/>
<name>A0A183LZU1_9TREM</name>
<dbReference type="EMBL" id="UZAI01004354">
    <property type="protein sequence ID" value="VDO85798.1"/>
    <property type="molecule type" value="Genomic_DNA"/>
</dbReference>
<dbReference type="Proteomes" id="UP000277204">
    <property type="component" value="Unassembled WGS sequence"/>
</dbReference>
<accession>A0A183LZU1</accession>
<gene>
    <name evidence="1" type="ORF">SMRZ_LOCUS9318</name>
</gene>
<evidence type="ECO:0000313" key="1">
    <source>
        <dbReference type="EMBL" id="VDO85798.1"/>
    </source>
</evidence>